<reference evidence="1" key="1">
    <citation type="submission" date="2006-10" db="EMBL/GenBank/DDBJ databases">
        <title>Complete sequence of Solibacter usitatus Ellin6076.</title>
        <authorList>
            <consortium name="US DOE Joint Genome Institute"/>
            <person name="Copeland A."/>
            <person name="Lucas S."/>
            <person name="Lapidus A."/>
            <person name="Barry K."/>
            <person name="Detter J.C."/>
            <person name="Glavina del Rio T."/>
            <person name="Hammon N."/>
            <person name="Israni S."/>
            <person name="Dalin E."/>
            <person name="Tice H."/>
            <person name="Pitluck S."/>
            <person name="Thompson L.S."/>
            <person name="Brettin T."/>
            <person name="Bruce D."/>
            <person name="Han C."/>
            <person name="Tapia R."/>
            <person name="Gilna P."/>
            <person name="Schmutz J."/>
            <person name="Larimer F."/>
            <person name="Land M."/>
            <person name="Hauser L."/>
            <person name="Kyrpides N."/>
            <person name="Mikhailova N."/>
            <person name="Janssen P.H."/>
            <person name="Kuske C.R."/>
            <person name="Richardson P."/>
        </authorList>
    </citation>
    <scope>NUCLEOTIDE SEQUENCE</scope>
    <source>
        <strain evidence="1">Ellin6076</strain>
    </source>
</reference>
<dbReference type="InParanoid" id="Q01T08"/>
<dbReference type="EMBL" id="CP000473">
    <property type="protein sequence ID" value="ABJ87212.1"/>
    <property type="molecule type" value="Genomic_DNA"/>
</dbReference>
<gene>
    <name evidence="1" type="ordered locus">Acid_6286</name>
</gene>
<organism evidence="1">
    <name type="scientific">Solibacter usitatus (strain Ellin6076)</name>
    <dbReference type="NCBI Taxonomy" id="234267"/>
    <lineage>
        <taxon>Bacteria</taxon>
        <taxon>Pseudomonadati</taxon>
        <taxon>Acidobacteriota</taxon>
        <taxon>Terriglobia</taxon>
        <taxon>Bryobacterales</taxon>
        <taxon>Solibacteraceae</taxon>
        <taxon>Candidatus Solibacter</taxon>
    </lineage>
</organism>
<sequence>MLFFETIEDLRSLFLLTTIMLSPNVRLAGRPRRQVDLDQVISLRKAGLSLRQISSKMLLGYGTIRRALLDAGAAAGLSQNPNAGIKNC</sequence>
<proteinExistence type="predicted"/>
<evidence type="ECO:0000313" key="1">
    <source>
        <dbReference type="EMBL" id="ABJ87212.1"/>
    </source>
</evidence>
<accession>Q01T08</accession>
<dbReference type="AlphaFoldDB" id="Q01T08"/>
<dbReference type="KEGG" id="sus:Acid_6286"/>
<name>Q01T08_SOLUE</name>
<dbReference type="HOGENOM" id="CLU_2467378_0_0_0"/>
<evidence type="ECO:0008006" key="2">
    <source>
        <dbReference type="Google" id="ProtNLM"/>
    </source>
</evidence>
<protein>
    <recommendedName>
        <fullName evidence="2">Resolvase HTH domain-containing protein</fullName>
    </recommendedName>
</protein>